<evidence type="ECO:0000259" key="5">
    <source>
        <dbReference type="PROSITE" id="PS50850"/>
    </source>
</evidence>
<dbReference type="RefSeq" id="XP_064659105.1">
    <property type="nucleotide sequence ID" value="XM_064802980.1"/>
</dbReference>
<sequence length="454" mass="47122">MATITTTATELQTIPGAEERNGNDSNIQTNRDPQLSERDVQPSADAANVTTAIPDGGYGWIIVLSCSTLTFHFNGLTGSWGVLQAHLLEDPLTGVPTSTVTFVGSLCVALVVALGVFSIRLSRWIGARGSALAGVTILGLAEVFSGFTTSNIGGLFGASGVMAGLGMCLLYAISNSLPTQYFSSKLGTANGLVKLGGGVGATVLAVALEALIQKVGIPWTFRILGFITLSTGLPAAWLIKERAPTHNVPFLDLRMFRNVAYTSVSIAAALGTFTLFVPPYFLPLVARSVGLSSGTGAALVAGFNGCTAVGRLASGPLCDKLGAANTFLMTMALSTLSMLAIWPFANNLGLLVVFAMLNGVANGSFFVAMPTVVANMFPGRAALAMGQSITGWTIGYLLGSPIAGYLLTATGADQSGSIDAYRPAIFYSGVTALVSSLFVLLARLSLDRKLWKKV</sequence>
<keyword evidence="4" id="KW-0472">Membrane</keyword>
<evidence type="ECO:0000256" key="4">
    <source>
        <dbReference type="SAM" id="Phobius"/>
    </source>
</evidence>
<keyword evidence="4" id="KW-0812">Transmembrane</keyword>
<feature type="transmembrane region" description="Helical" evidence="4">
    <location>
        <begin position="326"/>
        <end position="345"/>
    </location>
</feature>
<evidence type="ECO:0000256" key="1">
    <source>
        <dbReference type="ARBA" id="ARBA00004141"/>
    </source>
</evidence>
<organism evidence="6 7">
    <name type="scientific">Saxophila tyrrhenica</name>
    <dbReference type="NCBI Taxonomy" id="1690608"/>
    <lineage>
        <taxon>Eukaryota</taxon>
        <taxon>Fungi</taxon>
        <taxon>Dikarya</taxon>
        <taxon>Ascomycota</taxon>
        <taxon>Pezizomycotina</taxon>
        <taxon>Dothideomycetes</taxon>
        <taxon>Dothideomycetidae</taxon>
        <taxon>Mycosphaerellales</taxon>
        <taxon>Extremaceae</taxon>
        <taxon>Saxophila</taxon>
    </lineage>
</organism>
<name>A0AAV9PCC6_9PEZI</name>
<feature type="transmembrane region" description="Helical" evidence="4">
    <location>
        <begin position="424"/>
        <end position="446"/>
    </location>
</feature>
<dbReference type="Proteomes" id="UP001337655">
    <property type="component" value="Unassembled WGS sequence"/>
</dbReference>
<dbReference type="GO" id="GO:0016020">
    <property type="term" value="C:membrane"/>
    <property type="evidence" value="ECO:0007669"/>
    <property type="project" value="UniProtKB-SubCell"/>
</dbReference>
<dbReference type="GeneID" id="89927078"/>
<feature type="transmembrane region" description="Helical" evidence="4">
    <location>
        <begin position="131"/>
        <end position="149"/>
    </location>
</feature>
<dbReference type="SUPFAM" id="SSF103473">
    <property type="entry name" value="MFS general substrate transporter"/>
    <property type="match status" value="1"/>
</dbReference>
<dbReference type="GO" id="GO:0022857">
    <property type="term" value="F:transmembrane transporter activity"/>
    <property type="evidence" value="ECO:0007669"/>
    <property type="project" value="InterPro"/>
</dbReference>
<keyword evidence="4" id="KW-1133">Transmembrane helix</keyword>
<gene>
    <name evidence="6" type="ORF">LTR77_005737</name>
</gene>
<feature type="region of interest" description="Disordered" evidence="3">
    <location>
        <begin position="14"/>
        <end position="43"/>
    </location>
</feature>
<feature type="transmembrane region" description="Helical" evidence="4">
    <location>
        <begin position="100"/>
        <end position="119"/>
    </location>
</feature>
<dbReference type="InterPro" id="IPR020846">
    <property type="entry name" value="MFS_dom"/>
</dbReference>
<feature type="transmembrane region" description="Helical" evidence="4">
    <location>
        <begin position="294"/>
        <end position="314"/>
    </location>
</feature>
<comment type="subcellular location">
    <subcellularLocation>
        <location evidence="1">Membrane</location>
        <topology evidence="1">Multi-pass membrane protein</topology>
    </subcellularLocation>
</comment>
<feature type="transmembrane region" description="Helical" evidence="4">
    <location>
        <begin position="195"/>
        <end position="213"/>
    </location>
</feature>
<feature type="domain" description="Major facilitator superfamily (MFS) profile" evidence="5">
    <location>
        <begin position="260"/>
        <end position="454"/>
    </location>
</feature>
<feature type="transmembrane region" description="Helical" evidence="4">
    <location>
        <begin position="155"/>
        <end position="174"/>
    </location>
</feature>
<dbReference type="AlphaFoldDB" id="A0AAV9PCC6"/>
<dbReference type="Pfam" id="PF07690">
    <property type="entry name" value="MFS_1"/>
    <property type="match status" value="1"/>
</dbReference>
<evidence type="ECO:0000256" key="2">
    <source>
        <dbReference type="ARBA" id="ARBA00006727"/>
    </source>
</evidence>
<protein>
    <recommendedName>
        <fullName evidence="5">Major facilitator superfamily (MFS) profile domain-containing protein</fullName>
    </recommendedName>
</protein>
<evidence type="ECO:0000256" key="3">
    <source>
        <dbReference type="SAM" id="MobiDB-lite"/>
    </source>
</evidence>
<dbReference type="EMBL" id="JAVRRT010000008">
    <property type="protein sequence ID" value="KAK5169759.1"/>
    <property type="molecule type" value="Genomic_DNA"/>
</dbReference>
<comment type="caution">
    <text evidence="6">The sequence shown here is derived from an EMBL/GenBank/DDBJ whole genome shotgun (WGS) entry which is preliminary data.</text>
</comment>
<feature type="transmembrane region" description="Helical" evidence="4">
    <location>
        <begin position="351"/>
        <end position="377"/>
    </location>
</feature>
<reference evidence="6 7" key="1">
    <citation type="submission" date="2023-08" db="EMBL/GenBank/DDBJ databases">
        <title>Black Yeasts Isolated from many extreme environments.</title>
        <authorList>
            <person name="Coleine C."/>
            <person name="Stajich J.E."/>
            <person name="Selbmann L."/>
        </authorList>
    </citation>
    <scope>NUCLEOTIDE SEQUENCE [LARGE SCALE GENOMIC DNA]</scope>
    <source>
        <strain evidence="6 7">CCFEE 5935</strain>
    </source>
</reference>
<comment type="similarity">
    <text evidence="2">Belongs to the major facilitator superfamily. Monocarboxylate porter (TC 2.A.1.13) family.</text>
</comment>
<evidence type="ECO:0000313" key="6">
    <source>
        <dbReference type="EMBL" id="KAK5169759.1"/>
    </source>
</evidence>
<dbReference type="InterPro" id="IPR036259">
    <property type="entry name" value="MFS_trans_sf"/>
</dbReference>
<feature type="transmembrane region" description="Helical" evidence="4">
    <location>
        <begin position="219"/>
        <end position="239"/>
    </location>
</feature>
<dbReference type="InterPro" id="IPR011701">
    <property type="entry name" value="MFS"/>
</dbReference>
<feature type="transmembrane region" description="Helical" evidence="4">
    <location>
        <begin position="389"/>
        <end position="412"/>
    </location>
</feature>
<evidence type="ECO:0000313" key="7">
    <source>
        <dbReference type="Proteomes" id="UP001337655"/>
    </source>
</evidence>
<accession>A0AAV9PCC6</accession>
<feature type="compositionally biased region" description="Polar residues" evidence="3">
    <location>
        <begin position="23"/>
        <end position="33"/>
    </location>
</feature>
<dbReference type="PROSITE" id="PS50850">
    <property type="entry name" value="MFS"/>
    <property type="match status" value="1"/>
</dbReference>
<proteinExistence type="inferred from homology"/>
<keyword evidence="7" id="KW-1185">Reference proteome</keyword>
<dbReference type="PANTHER" id="PTHR11360:SF305">
    <property type="entry name" value="MAJOR FACILITATOR SUPERFAMILY (MFS) PROFILE DOMAIN-CONTAINING PROTEIN"/>
    <property type="match status" value="1"/>
</dbReference>
<dbReference type="Gene3D" id="1.20.1250.20">
    <property type="entry name" value="MFS general substrate transporter like domains"/>
    <property type="match status" value="2"/>
</dbReference>
<dbReference type="PANTHER" id="PTHR11360">
    <property type="entry name" value="MONOCARBOXYLATE TRANSPORTER"/>
    <property type="match status" value="1"/>
</dbReference>
<dbReference type="InterPro" id="IPR050327">
    <property type="entry name" value="Proton-linked_MCT"/>
</dbReference>
<feature type="transmembrane region" description="Helical" evidence="4">
    <location>
        <begin position="259"/>
        <end position="282"/>
    </location>
</feature>